<dbReference type="KEGG" id="sphv:F9278_16820"/>
<dbReference type="AlphaFoldDB" id="A0A5P8K4A0"/>
<dbReference type="PROSITE" id="PS51257">
    <property type="entry name" value="PROKAR_LIPOPROTEIN"/>
    <property type="match status" value="1"/>
</dbReference>
<reference evidence="3 4" key="1">
    <citation type="submission" date="2019-10" db="EMBL/GenBank/DDBJ databases">
        <title>Streptomyces sp. strain GY16 isolated from leaves of Broussonetia papyrifera.</title>
        <authorList>
            <person name="Mo P."/>
        </authorList>
    </citation>
    <scope>NUCLEOTIDE SEQUENCE [LARGE SCALE GENOMIC DNA]</scope>
    <source>
        <strain evidence="3 4">GY16</strain>
    </source>
</reference>
<gene>
    <name evidence="3" type="ORF">F9278_16820</name>
</gene>
<organism evidence="3 4">
    <name type="scientific">Streptomyces phaeolivaceus</name>
    <dbReference type="NCBI Taxonomy" id="2653200"/>
    <lineage>
        <taxon>Bacteria</taxon>
        <taxon>Bacillati</taxon>
        <taxon>Actinomycetota</taxon>
        <taxon>Actinomycetes</taxon>
        <taxon>Kitasatosporales</taxon>
        <taxon>Streptomycetaceae</taxon>
        <taxon>Streptomyces</taxon>
    </lineage>
</organism>
<proteinExistence type="predicted"/>
<evidence type="ECO:0000256" key="2">
    <source>
        <dbReference type="SAM" id="SignalP"/>
    </source>
</evidence>
<sequence>MRTRVTVLLAATTLLSLTACTSDDGPSGAEEKPSASAERQPSAMPSRSAASDADTAGLEAAVRAYAAAYYANEPDTTFGMLSARCQKQITREGMAVLTERAEQTERAIGDHEPKEVKRFAVDEMSGDSARVSYGVGMPKFDQKREPWAREAGVWRYDSC</sequence>
<dbReference type="RefSeq" id="WP_152169084.1">
    <property type="nucleotide sequence ID" value="NZ_CP045096.1"/>
</dbReference>
<evidence type="ECO:0000313" key="4">
    <source>
        <dbReference type="Proteomes" id="UP000327294"/>
    </source>
</evidence>
<evidence type="ECO:0008006" key="5">
    <source>
        <dbReference type="Google" id="ProtNLM"/>
    </source>
</evidence>
<evidence type="ECO:0000256" key="1">
    <source>
        <dbReference type="SAM" id="MobiDB-lite"/>
    </source>
</evidence>
<protein>
    <recommendedName>
        <fullName evidence="5">Nuclear transport factor 2 family protein</fullName>
    </recommendedName>
</protein>
<feature type="signal peptide" evidence="2">
    <location>
        <begin position="1"/>
        <end position="21"/>
    </location>
</feature>
<feature type="chain" id="PRO_5039413875" description="Nuclear transport factor 2 family protein" evidence="2">
    <location>
        <begin position="22"/>
        <end position="159"/>
    </location>
</feature>
<accession>A0A5P8K4A0</accession>
<feature type="region of interest" description="Disordered" evidence="1">
    <location>
        <begin position="20"/>
        <end position="55"/>
    </location>
</feature>
<name>A0A5P8K4A0_9ACTN</name>
<dbReference type="EMBL" id="CP045096">
    <property type="protein sequence ID" value="QFQ97608.1"/>
    <property type="molecule type" value="Genomic_DNA"/>
</dbReference>
<dbReference type="Proteomes" id="UP000327294">
    <property type="component" value="Chromosome"/>
</dbReference>
<keyword evidence="2" id="KW-0732">Signal</keyword>
<keyword evidence="4" id="KW-1185">Reference proteome</keyword>
<evidence type="ECO:0000313" key="3">
    <source>
        <dbReference type="EMBL" id="QFQ97608.1"/>
    </source>
</evidence>
<feature type="compositionally biased region" description="Polar residues" evidence="1">
    <location>
        <begin position="37"/>
        <end position="49"/>
    </location>
</feature>